<sequence length="356" mass="38442">MTTEETPDTSFQLTVRSPVDLIAAVPYLVGFQPERGLVVLGVDAATGAVDFAVGYEPVAGDDPADPSGLAERLCDSFDRERRWQALAVGYGSEEWTAPRVAALRTRLDRLDVAVVEALRLAGGRYWSYVCRDPGCCPAEGTPYDVHRSAVPATAVTAGLRPWSRAELLAFTGPVNGPEREEMRRATLAAETRRTRLWGRPAPDGRAPSGASFTAAGIRAVRAAVAAAVRGGPPPDPETVAWLGVLLVGLRARDEAWSRIDRAHIAEHIGLWSHVLRRVDPAYAAAPACLLAFAAWQNEDPYLAEAALDRAVEAVPDYSMALLIRQALRHGVSPRNWRGFTPEWLAERSPVPEAGNG</sequence>
<proteinExistence type="predicted"/>
<accession>A0A4R6UNP1</accession>
<dbReference type="RefSeq" id="WP_133742588.1">
    <property type="nucleotide sequence ID" value="NZ_SNYN01000017.1"/>
</dbReference>
<dbReference type="InterPro" id="IPR025447">
    <property type="entry name" value="DUF4192"/>
</dbReference>
<comment type="caution">
    <text evidence="1">The sequence shown here is derived from an EMBL/GenBank/DDBJ whole genome shotgun (WGS) entry which is preliminary data.</text>
</comment>
<protein>
    <submittedName>
        <fullName evidence="1">Uncharacterized protein DUF4192</fullName>
    </submittedName>
</protein>
<organism evidence="1 2">
    <name type="scientific">Actinorugispora endophytica</name>
    <dbReference type="NCBI Taxonomy" id="1605990"/>
    <lineage>
        <taxon>Bacteria</taxon>
        <taxon>Bacillati</taxon>
        <taxon>Actinomycetota</taxon>
        <taxon>Actinomycetes</taxon>
        <taxon>Streptosporangiales</taxon>
        <taxon>Nocardiopsidaceae</taxon>
        <taxon>Actinorugispora</taxon>
    </lineage>
</organism>
<dbReference type="AlphaFoldDB" id="A0A4R6UNP1"/>
<evidence type="ECO:0000313" key="2">
    <source>
        <dbReference type="Proteomes" id="UP000295281"/>
    </source>
</evidence>
<evidence type="ECO:0000313" key="1">
    <source>
        <dbReference type="EMBL" id="TDQ48768.1"/>
    </source>
</evidence>
<gene>
    <name evidence="1" type="ORF">EV190_11723</name>
</gene>
<dbReference type="Proteomes" id="UP000295281">
    <property type="component" value="Unassembled WGS sequence"/>
</dbReference>
<dbReference type="OrthoDB" id="3264463at2"/>
<dbReference type="EMBL" id="SNYN01000017">
    <property type="protein sequence ID" value="TDQ48768.1"/>
    <property type="molecule type" value="Genomic_DNA"/>
</dbReference>
<dbReference type="Pfam" id="PF13830">
    <property type="entry name" value="DUF4192"/>
    <property type="match status" value="1"/>
</dbReference>
<name>A0A4R6UNP1_9ACTN</name>
<reference evidence="1 2" key="1">
    <citation type="submission" date="2019-03" db="EMBL/GenBank/DDBJ databases">
        <title>Genomic Encyclopedia of Type Strains, Phase IV (KMG-IV): sequencing the most valuable type-strain genomes for metagenomic binning, comparative biology and taxonomic classification.</title>
        <authorList>
            <person name="Goeker M."/>
        </authorList>
    </citation>
    <scope>NUCLEOTIDE SEQUENCE [LARGE SCALE GENOMIC DNA]</scope>
    <source>
        <strain evidence="1 2">DSM 46770</strain>
    </source>
</reference>
<keyword evidence="2" id="KW-1185">Reference proteome</keyword>